<dbReference type="GO" id="GO:0015421">
    <property type="term" value="F:ABC-type oligopeptide transporter activity"/>
    <property type="evidence" value="ECO:0007669"/>
    <property type="project" value="TreeGrafter"/>
</dbReference>
<reference evidence="10" key="1">
    <citation type="journal article" date="2018" name="PLoS ONE">
        <title>Chinook salmon (Oncorhynchus tshawytscha) genome and transcriptome.</title>
        <authorList>
            <person name="Christensen K.A."/>
            <person name="Leong J.S."/>
            <person name="Sakhrani D."/>
            <person name="Biagi C.A."/>
            <person name="Minkley D.R."/>
            <person name="Withler R.E."/>
            <person name="Rondeau E.B."/>
            <person name="Koop B.F."/>
            <person name="Devlin R.H."/>
        </authorList>
    </citation>
    <scope>NUCLEOTIDE SEQUENCE [LARGE SCALE GENOMIC DNA]</scope>
</reference>
<evidence type="ECO:0000256" key="5">
    <source>
        <dbReference type="ARBA" id="ARBA00022989"/>
    </source>
</evidence>
<comment type="similarity">
    <text evidence="2">Belongs to the ABC transporter superfamily. ABCB family. Multidrug resistance exporter (TC 3.A.1.201) subfamily.</text>
</comment>
<keyword evidence="10" id="KW-1185">Reference proteome</keyword>
<dbReference type="Gene3D" id="3.40.50.300">
    <property type="entry name" value="P-loop containing nucleotide triphosphate hydrolases"/>
    <property type="match status" value="1"/>
</dbReference>
<dbReference type="SUPFAM" id="SSF52540">
    <property type="entry name" value="P-loop containing nucleoside triphosphate hydrolases"/>
    <property type="match status" value="1"/>
</dbReference>
<dbReference type="GO" id="GO:0005524">
    <property type="term" value="F:ATP binding"/>
    <property type="evidence" value="ECO:0007669"/>
    <property type="project" value="InterPro"/>
</dbReference>
<comment type="subcellular location">
    <subcellularLocation>
        <location evidence="1">Membrane</location>
        <topology evidence="1">Multi-pass membrane protein</topology>
    </subcellularLocation>
</comment>
<keyword evidence="5" id="KW-1133">Transmembrane helix</keyword>
<organism evidence="9 10">
    <name type="scientific">Oncorhynchus tshawytscha</name>
    <name type="common">Chinook salmon</name>
    <name type="synonym">Salmo tshawytscha</name>
    <dbReference type="NCBI Taxonomy" id="74940"/>
    <lineage>
        <taxon>Eukaryota</taxon>
        <taxon>Metazoa</taxon>
        <taxon>Chordata</taxon>
        <taxon>Craniata</taxon>
        <taxon>Vertebrata</taxon>
        <taxon>Euteleostomi</taxon>
        <taxon>Actinopterygii</taxon>
        <taxon>Neopterygii</taxon>
        <taxon>Teleostei</taxon>
        <taxon>Protacanthopterygii</taxon>
        <taxon>Salmoniformes</taxon>
        <taxon>Salmonidae</taxon>
        <taxon>Salmoninae</taxon>
        <taxon>Oncorhynchus</taxon>
    </lineage>
</organism>
<keyword evidence="6" id="KW-0406">Ion transport</keyword>
<name>A0AAZ3RP08_ONCTS</name>
<gene>
    <name evidence="9" type="primary">LOC112226798</name>
</gene>
<keyword evidence="7" id="KW-0472">Membrane</keyword>
<reference evidence="9" key="2">
    <citation type="submission" date="2025-08" db="UniProtKB">
        <authorList>
            <consortium name="Ensembl"/>
        </authorList>
    </citation>
    <scope>IDENTIFICATION</scope>
</reference>
<feature type="domain" description="ABC transporter" evidence="8">
    <location>
        <begin position="57"/>
        <end position="109"/>
    </location>
</feature>
<evidence type="ECO:0000256" key="3">
    <source>
        <dbReference type="ARBA" id="ARBA00022448"/>
    </source>
</evidence>
<dbReference type="GO" id="GO:0016887">
    <property type="term" value="F:ATP hydrolysis activity"/>
    <property type="evidence" value="ECO:0007669"/>
    <property type="project" value="InterPro"/>
</dbReference>
<keyword evidence="4" id="KW-0812">Transmembrane</keyword>
<dbReference type="PANTHER" id="PTHR43394:SF17">
    <property type="entry name" value="MITOCHONDRIAL POTASSIUM CHANNEL ATP-BINDING SUBUNIT"/>
    <property type="match status" value="1"/>
</dbReference>
<dbReference type="Pfam" id="PF00005">
    <property type="entry name" value="ABC_tran"/>
    <property type="match status" value="1"/>
</dbReference>
<sequence length="205" mass="22759">MLVRALGSGARVFEYLSLERPFPRTGCSRIPDKSLTGWVYFMKVTFSYPMRPGQQILKNFNLIIPLSKTVAIVGESGGGKSTVASLLELSFDPSSGVIMMDGLDIWTLDPSQRTSHLIHHSGHCAVMENICFGKRGLLMLRSLMLPSRPTTTASSQAFQRDTTLWWVSSLPNLELLSKGGLLTSSADRDQRDRCEQYFAELPTLT</sequence>
<dbReference type="InterPro" id="IPR036640">
    <property type="entry name" value="ABC1_TM_sf"/>
</dbReference>
<evidence type="ECO:0000256" key="1">
    <source>
        <dbReference type="ARBA" id="ARBA00004141"/>
    </source>
</evidence>
<reference evidence="9" key="3">
    <citation type="submission" date="2025-09" db="UniProtKB">
        <authorList>
            <consortium name="Ensembl"/>
        </authorList>
    </citation>
    <scope>IDENTIFICATION</scope>
</reference>
<dbReference type="InterPro" id="IPR027417">
    <property type="entry name" value="P-loop_NTPase"/>
</dbReference>
<evidence type="ECO:0000313" key="9">
    <source>
        <dbReference type="Ensembl" id="ENSOTSP00005142010.1"/>
    </source>
</evidence>
<dbReference type="GO" id="GO:0090374">
    <property type="term" value="P:oligopeptide export from mitochondrion"/>
    <property type="evidence" value="ECO:0007669"/>
    <property type="project" value="TreeGrafter"/>
</dbReference>
<dbReference type="InterPro" id="IPR003439">
    <property type="entry name" value="ABC_transporter-like_ATP-bd"/>
</dbReference>
<evidence type="ECO:0000256" key="6">
    <source>
        <dbReference type="ARBA" id="ARBA00023065"/>
    </source>
</evidence>
<dbReference type="PANTHER" id="PTHR43394">
    <property type="entry name" value="ATP-DEPENDENT PERMEASE MDL1, MITOCHONDRIAL"/>
    <property type="match status" value="1"/>
</dbReference>
<protein>
    <recommendedName>
        <fullName evidence="8">ABC transporter domain-containing protein</fullName>
    </recommendedName>
</protein>
<dbReference type="GeneTree" id="ENSGT00940000159126"/>
<evidence type="ECO:0000313" key="10">
    <source>
        <dbReference type="Proteomes" id="UP000694402"/>
    </source>
</evidence>
<dbReference type="GO" id="GO:0005743">
    <property type="term" value="C:mitochondrial inner membrane"/>
    <property type="evidence" value="ECO:0007669"/>
    <property type="project" value="TreeGrafter"/>
</dbReference>
<dbReference type="AlphaFoldDB" id="A0AAZ3RP08"/>
<dbReference type="InterPro" id="IPR039421">
    <property type="entry name" value="Type_1_exporter"/>
</dbReference>
<evidence type="ECO:0000256" key="2">
    <source>
        <dbReference type="ARBA" id="ARBA00007577"/>
    </source>
</evidence>
<evidence type="ECO:0000256" key="7">
    <source>
        <dbReference type="ARBA" id="ARBA00023136"/>
    </source>
</evidence>
<dbReference type="Ensembl" id="ENSOTST00005172894.1">
    <property type="protein sequence ID" value="ENSOTSP00005142010.1"/>
    <property type="gene ID" value="ENSOTSG00005068861.1"/>
</dbReference>
<accession>A0AAZ3RP08</accession>
<dbReference type="Proteomes" id="UP000694402">
    <property type="component" value="Unassembled WGS sequence"/>
</dbReference>
<dbReference type="GO" id="GO:0006811">
    <property type="term" value="P:monoatomic ion transport"/>
    <property type="evidence" value="ECO:0007669"/>
    <property type="project" value="UniProtKB-KW"/>
</dbReference>
<evidence type="ECO:0000256" key="4">
    <source>
        <dbReference type="ARBA" id="ARBA00022692"/>
    </source>
</evidence>
<keyword evidence="3" id="KW-0813">Transport</keyword>
<dbReference type="Gene3D" id="1.20.1560.10">
    <property type="entry name" value="ABC transporter type 1, transmembrane domain"/>
    <property type="match status" value="1"/>
</dbReference>
<proteinExistence type="inferred from homology"/>
<evidence type="ECO:0000259" key="8">
    <source>
        <dbReference type="Pfam" id="PF00005"/>
    </source>
</evidence>